<dbReference type="Gene3D" id="1.10.10.10">
    <property type="entry name" value="Winged helix-like DNA-binding domain superfamily/Winged helix DNA-binding domain"/>
    <property type="match status" value="1"/>
</dbReference>
<dbReference type="PROSITE" id="PS50110">
    <property type="entry name" value="RESPONSE_REGULATORY"/>
    <property type="match status" value="1"/>
</dbReference>
<dbReference type="Pfam" id="PF00486">
    <property type="entry name" value="Trans_reg_C"/>
    <property type="match status" value="1"/>
</dbReference>
<keyword evidence="5" id="KW-0804">Transcription</keyword>
<evidence type="ECO:0000256" key="1">
    <source>
        <dbReference type="ARBA" id="ARBA00022553"/>
    </source>
</evidence>
<keyword evidence="4 7" id="KW-0238">DNA-binding</keyword>
<keyword evidence="1 6" id="KW-0597">Phosphoprotein</keyword>
<evidence type="ECO:0000256" key="4">
    <source>
        <dbReference type="ARBA" id="ARBA00023125"/>
    </source>
</evidence>
<dbReference type="InterPro" id="IPR039420">
    <property type="entry name" value="WalR-like"/>
</dbReference>
<dbReference type="Proteomes" id="UP001214250">
    <property type="component" value="Chromosome 2"/>
</dbReference>
<evidence type="ECO:0000256" key="7">
    <source>
        <dbReference type="PROSITE-ProRule" id="PRU01091"/>
    </source>
</evidence>
<organism evidence="10 11">
    <name type="scientific">Lentisphaera profundi</name>
    <dbReference type="NCBI Taxonomy" id="1658616"/>
    <lineage>
        <taxon>Bacteria</taxon>
        <taxon>Pseudomonadati</taxon>
        <taxon>Lentisphaerota</taxon>
        <taxon>Lentisphaeria</taxon>
        <taxon>Lentisphaerales</taxon>
        <taxon>Lentisphaeraceae</taxon>
        <taxon>Lentisphaera</taxon>
    </lineage>
</organism>
<evidence type="ECO:0000313" key="11">
    <source>
        <dbReference type="Proteomes" id="UP001214250"/>
    </source>
</evidence>
<reference evidence="10 11" key="1">
    <citation type="submission" date="2023-02" db="EMBL/GenBank/DDBJ databases">
        <title>Genome sequence of Lentisphaera profundi SAORIC-696.</title>
        <authorList>
            <person name="Kim e."/>
            <person name="Cho J.-C."/>
            <person name="Choi A."/>
            <person name="Kang I."/>
        </authorList>
    </citation>
    <scope>NUCLEOTIDE SEQUENCE [LARGE SCALE GENOMIC DNA]</scope>
    <source>
        <strain evidence="10 11">SAORIC-696</strain>
    </source>
</reference>
<dbReference type="Gene3D" id="6.10.250.690">
    <property type="match status" value="1"/>
</dbReference>
<dbReference type="PANTHER" id="PTHR48111:SF1">
    <property type="entry name" value="TWO-COMPONENT RESPONSE REGULATOR ORR33"/>
    <property type="match status" value="1"/>
</dbReference>
<feature type="domain" description="Response regulatory" evidence="8">
    <location>
        <begin position="4"/>
        <end position="120"/>
    </location>
</feature>
<dbReference type="SMART" id="SM00862">
    <property type="entry name" value="Trans_reg_C"/>
    <property type="match status" value="1"/>
</dbReference>
<proteinExistence type="predicted"/>
<dbReference type="PANTHER" id="PTHR48111">
    <property type="entry name" value="REGULATOR OF RPOS"/>
    <property type="match status" value="1"/>
</dbReference>
<dbReference type="InterPro" id="IPR001789">
    <property type="entry name" value="Sig_transdc_resp-reg_receiver"/>
</dbReference>
<evidence type="ECO:0000259" key="8">
    <source>
        <dbReference type="PROSITE" id="PS50110"/>
    </source>
</evidence>
<dbReference type="EMBL" id="CP117812">
    <property type="protein sequence ID" value="WDE97498.1"/>
    <property type="molecule type" value="Genomic_DNA"/>
</dbReference>
<feature type="modified residue" description="4-aspartylphosphate" evidence="6">
    <location>
        <position position="53"/>
    </location>
</feature>
<accession>A0ABY7VZQ7</accession>
<sequence>MKKSILVVEDELVTQELIKHALINAGFDVKITSKGKEAIQIAENEHPNLILLDGMLDDIDGTEVCQALKKHISTSSIPIFMLSVRSDENHQLTGLELGADDYITKPFNPKILVAKINAAFRRAHLDHTDFSSDDVITHKGLVMNLADFSAKLDGTLLNLTPVEYKLLFFLCKHPGRVYSREAILEKIRGEDVIITERTVDVHILSIRRKVGEFASNIMTVRGIGYKVAEE</sequence>
<keyword evidence="11" id="KW-1185">Reference proteome</keyword>
<dbReference type="Pfam" id="PF00072">
    <property type="entry name" value="Response_reg"/>
    <property type="match status" value="1"/>
</dbReference>
<evidence type="ECO:0000256" key="2">
    <source>
        <dbReference type="ARBA" id="ARBA00023012"/>
    </source>
</evidence>
<dbReference type="InterPro" id="IPR001867">
    <property type="entry name" value="OmpR/PhoB-type_DNA-bd"/>
</dbReference>
<evidence type="ECO:0000259" key="9">
    <source>
        <dbReference type="PROSITE" id="PS51755"/>
    </source>
</evidence>
<feature type="DNA-binding region" description="OmpR/PhoB-type" evidence="7">
    <location>
        <begin position="133"/>
        <end position="229"/>
    </location>
</feature>
<protein>
    <submittedName>
        <fullName evidence="10">Response regulator</fullName>
    </submittedName>
</protein>
<evidence type="ECO:0000256" key="5">
    <source>
        <dbReference type="ARBA" id="ARBA00023163"/>
    </source>
</evidence>
<dbReference type="InterPro" id="IPR011006">
    <property type="entry name" value="CheY-like_superfamily"/>
</dbReference>
<evidence type="ECO:0000256" key="3">
    <source>
        <dbReference type="ARBA" id="ARBA00023015"/>
    </source>
</evidence>
<dbReference type="CDD" id="cd00383">
    <property type="entry name" value="trans_reg_C"/>
    <property type="match status" value="1"/>
</dbReference>
<dbReference type="PROSITE" id="PS51755">
    <property type="entry name" value="OMPR_PHOB"/>
    <property type="match status" value="1"/>
</dbReference>
<dbReference type="SMART" id="SM00448">
    <property type="entry name" value="REC"/>
    <property type="match status" value="1"/>
</dbReference>
<dbReference type="InterPro" id="IPR016032">
    <property type="entry name" value="Sig_transdc_resp-reg_C-effctor"/>
</dbReference>
<name>A0ABY7VZQ7_9BACT</name>
<dbReference type="Gene3D" id="3.40.50.2300">
    <property type="match status" value="1"/>
</dbReference>
<dbReference type="RefSeq" id="WP_274151919.1">
    <property type="nucleotide sequence ID" value="NZ_CP117812.1"/>
</dbReference>
<dbReference type="InterPro" id="IPR036388">
    <property type="entry name" value="WH-like_DNA-bd_sf"/>
</dbReference>
<keyword evidence="3" id="KW-0805">Transcription regulation</keyword>
<dbReference type="SUPFAM" id="SSF46894">
    <property type="entry name" value="C-terminal effector domain of the bipartite response regulators"/>
    <property type="match status" value="1"/>
</dbReference>
<feature type="domain" description="OmpR/PhoB-type" evidence="9">
    <location>
        <begin position="133"/>
        <end position="229"/>
    </location>
</feature>
<evidence type="ECO:0000313" key="10">
    <source>
        <dbReference type="EMBL" id="WDE97498.1"/>
    </source>
</evidence>
<gene>
    <name evidence="10" type="ORF">PQO03_16850</name>
</gene>
<keyword evidence="2" id="KW-0902">Two-component regulatory system</keyword>
<evidence type="ECO:0000256" key="6">
    <source>
        <dbReference type="PROSITE-ProRule" id="PRU00169"/>
    </source>
</evidence>
<dbReference type="SUPFAM" id="SSF52172">
    <property type="entry name" value="CheY-like"/>
    <property type="match status" value="1"/>
</dbReference>